<gene>
    <name evidence="3" type="ORF">TBRA_LOCUS14726</name>
</gene>
<accession>A0A6H5IZB4</accession>
<dbReference type="Proteomes" id="UP000479190">
    <property type="component" value="Unassembled WGS sequence"/>
</dbReference>
<feature type="region of interest" description="Disordered" evidence="1">
    <location>
        <begin position="405"/>
        <end position="425"/>
    </location>
</feature>
<dbReference type="AlphaFoldDB" id="A0A6H5IZB4"/>
<feature type="compositionally biased region" description="Acidic residues" evidence="1">
    <location>
        <begin position="44"/>
        <end position="63"/>
    </location>
</feature>
<feature type="compositionally biased region" description="Polar residues" evidence="1">
    <location>
        <begin position="158"/>
        <end position="168"/>
    </location>
</feature>
<evidence type="ECO:0000313" key="3">
    <source>
        <dbReference type="EMBL" id="CAB0043138.1"/>
    </source>
</evidence>
<name>A0A6H5IZB4_9HYME</name>
<keyword evidence="4" id="KW-1185">Reference proteome</keyword>
<feature type="region of interest" description="Disordered" evidence="1">
    <location>
        <begin position="44"/>
        <end position="73"/>
    </location>
</feature>
<reference evidence="3 4" key="1">
    <citation type="submission" date="2020-02" db="EMBL/GenBank/DDBJ databases">
        <authorList>
            <person name="Ferguson B K."/>
        </authorList>
    </citation>
    <scope>NUCLEOTIDE SEQUENCE [LARGE SCALE GENOMIC DNA]</scope>
</reference>
<proteinExistence type="predicted"/>
<feature type="region of interest" description="Disordered" evidence="1">
    <location>
        <begin position="112"/>
        <end position="203"/>
    </location>
</feature>
<protein>
    <submittedName>
        <fullName evidence="3">Uncharacterized protein</fullName>
    </submittedName>
</protein>
<evidence type="ECO:0000256" key="1">
    <source>
        <dbReference type="SAM" id="MobiDB-lite"/>
    </source>
</evidence>
<evidence type="ECO:0000313" key="4">
    <source>
        <dbReference type="Proteomes" id="UP000479190"/>
    </source>
</evidence>
<evidence type="ECO:0000256" key="2">
    <source>
        <dbReference type="SAM" id="SignalP"/>
    </source>
</evidence>
<organism evidence="3 4">
    <name type="scientific">Trichogramma brassicae</name>
    <dbReference type="NCBI Taxonomy" id="86971"/>
    <lineage>
        <taxon>Eukaryota</taxon>
        <taxon>Metazoa</taxon>
        <taxon>Ecdysozoa</taxon>
        <taxon>Arthropoda</taxon>
        <taxon>Hexapoda</taxon>
        <taxon>Insecta</taxon>
        <taxon>Pterygota</taxon>
        <taxon>Neoptera</taxon>
        <taxon>Endopterygota</taxon>
        <taxon>Hymenoptera</taxon>
        <taxon>Apocrita</taxon>
        <taxon>Proctotrupomorpha</taxon>
        <taxon>Chalcidoidea</taxon>
        <taxon>Trichogrammatidae</taxon>
        <taxon>Trichogramma</taxon>
    </lineage>
</organism>
<feature type="signal peptide" evidence="2">
    <location>
        <begin position="1"/>
        <end position="15"/>
    </location>
</feature>
<feature type="chain" id="PRO_5026291567" evidence="2">
    <location>
        <begin position="16"/>
        <end position="448"/>
    </location>
</feature>
<dbReference type="OrthoDB" id="6433782at2759"/>
<feature type="compositionally biased region" description="Basic residues" evidence="1">
    <location>
        <begin position="129"/>
        <end position="150"/>
    </location>
</feature>
<dbReference type="EMBL" id="CADCXV010001272">
    <property type="protein sequence ID" value="CAB0043138.1"/>
    <property type="molecule type" value="Genomic_DNA"/>
</dbReference>
<feature type="compositionally biased region" description="Low complexity" evidence="1">
    <location>
        <begin position="169"/>
        <end position="198"/>
    </location>
</feature>
<sequence>MSEYFFALITRVIFATFVHRLLVAKQCGKSHEAVAAAVEAYDEDCGDDDADDDADENDNDQEDDERRRSEKTSAVVAAATKVLYRSMEIPDLPAFPVPPALILPPSININKHNNGNNNDSTTIDSEHCNRHHGPGSRRHQRHHRHHRHRGVDKMPNRPRTTSWLMQRRNNNNNNDGNDYSNSSNNNANNNVNNNAVSSKWQRARGGNVRVQPIFWRRVSRPQVEWKLRQAKATTDDDDDPNGNPNEIHSSELLSLKLARRSSPDRLSPRSNMLKKFSRRSSSYSADETQCTSDVVTPTLTAIVKQDGLLSAAAAINHRYSSQLGGGGELQAASLLHVQDDALIAQSIECGGVGGSSSLLQLQHRVSCATYKSAASQTSDRVLYRLRVLPTLRDIVDEETTIKATTAAGRNLGSGPGPPEQPPAKRKASRLGRYFRFLGRVALCQFGAY</sequence>
<feature type="region of interest" description="Disordered" evidence="1">
    <location>
        <begin position="228"/>
        <end position="280"/>
    </location>
</feature>
<keyword evidence="2" id="KW-0732">Signal</keyword>